<name>A0A450X2D0_9GAMM</name>
<dbReference type="AlphaFoldDB" id="A0A450X2D0"/>
<dbReference type="InterPro" id="IPR009279">
    <property type="entry name" value="Portal_Mu"/>
</dbReference>
<protein>
    <submittedName>
        <fullName evidence="2">Mu-like prophage protein gp29</fullName>
    </submittedName>
</protein>
<feature type="compositionally biased region" description="Basic and acidic residues" evidence="1">
    <location>
        <begin position="397"/>
        <end position="416"/>
    </location>
</feature>
<proteinExistence type="predicted"/>
<gene>
    <name evidence="2" type="ORF">BECKLPF1236B_GA0070989_13582</name>
</gene>
<evidence type="ECO:0000256" key="1">
    <source>
        <dbReference type="SAM" id="MobiDB-lite"/>
    </source>
</evidence>
<organism evidence="2">
    <name type="scientific">Candidatus Kentrum sp. LPFa</name>
    <dbReference type="NCBI Taxonomy" id="2126335"/>
    <lineage>
        <taxon>Bacteria</taxon>
        <taxon>Pseudomonadati</taxon>
        <taxon>Pseudomonadota</taxon>
        <taxon>Gammaproteobacteria</taxon>
        <taxon>Candidatus Kentrum</taxon>
    </lineage>
</organism>
<dbReference type="EMBL" id="CAADFK010000358">
    <property type="protein sequence ID" value="VFK23438.1"/>
    <property type="molecule type" value="Genomic_DNA"/>
</dbReference>
<feature type="region of interest" description="Disordered" evidence="1">
    <location>
        <begin position="396"/>
        <end position="428"/>
    </location>
</feature>
<evidence type="ECO:0000313" key="2">
    <source>
        <dbReference type="EMBL" id="VFK23438.1"/>
    </source>
</evidence>
<sequence length="508" mass="57141">MKKPNGIYVSPTQFAKFGQGRRAAKPLTRQIATRDRRPDFNALGAFLPNPDPVLKAQGKDIKIYRELRTEPQVGGNIRRRKGAVKALEWGIEKKNAKRRAVSLIEGVFHDLPLKRIISEMLDATLYGYQPMETLWEAAAGHLTPTAVIGKPPEWFHFDNENRLRFLTRESRREGELLPPYKFLLPRQEATYDNPYGFPDLSMVFWPTVFKKGGMTFWLDFSEKYGGAWAVGKLPRNTLEDEIEAFADRLTDMIQDAVAVIPDDTSVEIKEAGGKGASADIFERLLMFCRSEVNFALLGQNQASEASSTNASAKAGLEVTKDIRDDDKSIVEDTLNTLIQWIHHFNFGDGHTPLFHMWEQEEVDDVQAKRDSLLVTAGARFTNNYFRRAYGLEEDDLMTEKAPDAPGKGHEESDKGSDSGPEFSEGEEVFPDQDALDAALEELASEGMHDQAATIARPILDLIQDAKDYTEVMERLAGIYTEMDATALQETLRRAMFVSELWGHANGED</sequence>
<accession>A0A450X2D0</accession>
<reference evidence="2" key="1">
    <citation type="submission" date="2019-02" db="EMBL/GenBank/DDBJ databases">
        <authorList>
            <person name="Gruber-Vodicka R. H."/>
            <person name="Seah K. B. B."/>
        </authorList>
    </citation>
    <scope>NUCLEOTIDE SEQUENCE</scope>
    <source>
        <strain evidence="2">BECK_S313</strain>
    </source>
</reference>
<dbReference type="Pfam" id="PF06074">
    <property type="entry name" value="Portal_Mu"/>
    <property type="match status" value="1"/>
</dbReference>